<keyword evidence="3" id="KW-0808">Transferase</keyword>
<comment type="similarity">
    <text evidence="1">Belongs to the methyltransferase superfamily.</text>
</comment>
<evidence type="ECO:0000256" key="2">
    <source>
        <dbReference type="ARBA" id="ARBA00022603"/>
    </source>
</evidence>
<dbReference type="CDD" id="cd02440">
    <property type="entry name" value="AdoMet_MTases"/>
    <property type="match status" value="1"/>
</dbReference>
<dbReference type="InterPro" id="IPR051419">
    <property type="entry name" value="Lys/N-term_MeTrsfase_sf"/>
</dbReference>
<keyword evidence="2 6" id="KW-0489">Methyltransferase</keyword>
<evidence type="ECO:0000256" key="1">
    <source>
        <dbReference type="ARBA" id="ARBA00008361"/>
    </source>
</evidence>
<gene>
    <name evidence="6" type="ORF">KUF71_015382</name>
</gene>
<evidence type="ECO:0000259" key="5">
    <source>
        <dbReference type="Pfam" id="PF13847"/>
    </source>
</evidence>
<protein>
    <submittedName>
        <fullName evidence="6">EEF1A lysine and N-terminal methyltransferase-like protein</fullName>
    </submittedName>
</protein>
<dbReference type="SUPFAM" id="SSF53335">
    <property type="entry name" value="S-adenosyl-L-methionine-dependent methyltransferases"/>
    <property type="match status" value="2"/>
</dbReference>
<comment type="caution">
    <text evidence="6">The sequence shown here is derived from an EMBL/GenBank/DDBJ whole genome shotgun (WGS) entry which is preliminary data.</text>
</comment>
<keyword evidence="7" id="KW-1185">Reference proteome</keyword>
<dbReference type="PANTHER" id="PTHR12176:SF78">
    <property type="entry name" value="EEF1A LYSINE AND N-TERMINAL METHYLTRANSFERASE"/>
    <property type="match status" value="1"/>
</dbReference>
<feature type="domain" description="Methyltransferase" evidence="5">
    <location>
        <begin position="47"/>
        <end position="158"/>
    </location>
</feature>
<dbReference type="FunFam" id="3.40.50.150:FF:000110">
    <property type="entry name" value="methyltransferase-like protein 13 isoform X1"/>
    <property type="match status" value="1"/>
</dbReference>
<reference evidence="6" key="2">
    <citation type="journal article" date="2023" name="BMC Genomics">
        <title>Pest status, molecular evolution, and epigenetic factors derived from the genome assembly of Frankliniella fusca, a thysanopteran phytovirus vector.</title>
        <authorList>
            <person name="Catto M.A."/>
            <person name="Labadie P.E."/>
            <person name="Jacobson A.L."/>
            <person name="Kennedy G.G."/>
            <person name="Srinivasan R."/>
            <person name="Hunt B.G."/>
        </authorList>
    </citation>
    <scope>NUCLEOTIDE SEQUENCE</scope>
    <source>
        <strain evidence="6">PL_HMW_Pooled</strain>
    </source>
</reference>
<keyword evidence="4" id="KW-0511">Multifunctional enzyme</keyword>
<proteinExistence type="inferred from homology"/>
<dbReference type="Proteomes" id="UP001219518">
    <property type="component" value="Unassembled WGS sequence"/>
</dbReference>
<accession>A0AAE1HTD4</accession>
<evidence type="ECO:0000256" key="4">
    <source>
        <dbReference type="ARBA" id="ARBA00023268"/>
    </source>
</evidence>
<dbReference type="PANTHER" id="PTHR12176">
    <property type="entry name" value="SAM-DEPENDENT METHYLTRANSFERASE SUPERFAMILY PROTEIN"/>
    <property type="match status" value="1"/>
</dbReference>
<dbReference type="InterPro" id="IPR029063">
    <property type="entry name" value="SAM-dependent_MTases_sf"/>
</dbReference>
<evidence type="ECO:0000313" key="6">
    <source>
        <dbReference type="EMBL" id="KAK3927077.1"/>
    </source>
</evidence>
<name>A0AAE1HTD4_9NEOP</name>
<dbReference type="Gene3D" id="3.40.50.150">
    <property type="entry name" value="Vaccinia Virus protein VP39"/>
    <property type="match status" value="2"/>
</dbReference>
<dbReference type="GO" id="GO:0008168">
    <property type="term" value="F:methyltransferase activity"/>
    <property type="evidence" value="ECO:0007669"/>
    <property type="project" value="UniProtKB-KW"/>
</dbReference>
<dbReference type="Pfam" id="PF01564">
    <property type="entry name" value="Spermine_synth"/>
    <property type="match status" value="1"/>
</dbReference>
<evidence type="ECO:0000313" key="7">
    <source>
        <dbReference type="Proteomes" id="UP001219518"/>
    </source>
</evidence>
<reference evidence="6" key="1">
    <citation type="submission" date="2021-07" db="EMBL/GenBank/DDBJ databases">
        <authorList>
            <person name="Catto M.A."/>
            <person name="Jacobson A."/>
            <person name="Kennedy G."/>
            <person name="Labadie P."/>
            <person name="Hunt B.G."/>
            <person name="Srinivasan R."/>
        </authorList>
    </citation>
    <scope>NUCLEOTIDE SEQUENCE</scope>
    <source>
        <strain evidence="6">PL_HMW_Pooled</strain>
        <tissue evidence="6">Head</tissue>
    </source>
</reference>
<dbReference type="AlphaFoldDB" id="A0AAE1HTD4"/>
<dbReference type="Pfam" id="PF13847">
    <property type="entry name" value="Methyltransf_31"/>
    <property type="match status" value="1"/>
</dbReference>
<organism evidence="6 7">
    <name type="scientific">Frankliniella fusca</name>
    <dbReference type="NCBI Taxonomy" id="407009"/>
    <lineage>
        <taxon>Eukaryota</taxon>
        <taxon>Metazoa</taxon>
        <taxon>Ecdysozoa</taxon>
        <taxon>Arthropoda</taxon>
        <taxon>Hexapoda</taxon>
        <taxon>Insecta</taxon>
        <taxon>Pterygota</taxon>
        <taxon>Neoptera</taxon>
        <taxon>Paraneoptera</taxon>
        <taxon>Thysanoptera</taxon>
        <taxon>Terebrantia</taxon>
        <taxon>Thripoidea</taxon>
        <taxon>Thripidae</taxon>
        <taxon>Frankliniella</taxon>
    </lineage>
</organism>
<dbReference type="GO" id="GO:0032259">
    <property type="term" value="P:methylation"/>
    <property type="evidence" value="ECO:0007669"/>
    <property type="project" value="UniProtKB-KW"/>
</dbReference>
<sequence length="636" mass="71525">MNLLPKTREEFSKTEYWNTFFKKRGAKAFEWYGEYPELCGHLHKYIKPQDPVLVVGCGNSKLSADLYDVGYRKLTNIDISGIVIKQMLQIHAEQRPELLFLQMDVLKMEFEDTKFNVVLDKGTLDALMSDDSPESNERISTMFSEIDRVLKPCGRWVCVSLLQDHVLRAVLKFFPERGWMVRIVRCIEAEQKSARNGESSGLPVFIVICTKMVKMLNFTPVLELHLGADGKGERFTSPEALIEGVQMIQQAALVCNRLGTTNVVSDGEVSLDLMQPGTSSPRFTVYICDRPCANEASRKFAAFVVPQGRETEWLFATQEGRTSLQNSVGYDRLAVITMHRGHVYPSLEELQEELSECILQIAPAGHNRKIPFLSAGQDVGARKVCHEATSSISVKTKRGQTKLVVDTSYLGCEHHIYMGVGVSMALRANSNCGQILVIGLGGGGLCTYLYNCFKQTTIEAVDIDPLTEKIAKNYFGLPSDDRLKLCFEDGIVYMKQLSEQEKVFDAVLFDVDSKDPNVGMSCPPKEFLDIEVLNVVRKLIGKNGLFILNLVCRSEELKKDIKAKLKETFCCVSCYKLEQDVNEVVFCLDKKFKDTETIRAEIKSAAQNFNSIVKENKIQSRNIVDVTDLVKKLNIS</sequence>
<dbReference type="InterPro" id="IPR025714">
    <property type="entry name" value="Methyltranfer_dom"/>
</dbReference>
<dbReference type="EMBL" id="JAHWGI010001278">
    <property type="protein sequence ID" value="KAK3927077.1"/>
    <property type="molecule type" value="Genomic_DNA"/>
</dbReference>
<evidence type="ECO:0000256" key="3">
    <source>
        <dbReference type="ARBA" id="ARBA00022679"/>
    </source>
</evidence>